<dbReference type="GO" id="GO:0003677">
    <property type="term" value="F:DNA binding"/>
    <property type="evidence" value="ECO:0007669"/>
    <property type="project" value="UniProtKB-KW"/>
</dbReference>
<dbReference type="InterPro" id="IPR000792">
    <property type="entry name" value="Tscrpt_reg_LuxR_C"/>
</dbReference>
<dbReference type="Pfam" id="PF00196">
    <property type="entry name" value="GerE"/>
    <property type="match status" value="1"/>
</dbReference>
<keyword evidence="3" id="KW-0804">Transcription</keyword>
<evidence type="ECO:0000256" key="2">
    <source>
        <dbReference type="ARBA" id="ARBA00023125"/>
    </source>
</evidence>
<dbReference type="PRINTS" id="PR00038">
    <property type="entry name" value="HTHLUXR"/>
</dbReference>
<evidence type="ECO:0000259" key="4">
    <source>
        <dbReference type="PROSITE" id="PS50043"/>
    </source>
</evidence>
<protein>
    <submittedName>
        <fullName evidence="5">Helix-turn-helix transcriptional regulator</fullName>
    </submittedName>
</protein>
<gene>
    <name evidence="5" type="ORF">HW564_04915</name>
</gene>
<dbReference type="InterPro" id="IPR016032">
    <property type="entry name" value="Sig_transdc_resp-reg_C-effctor"/>
</dbReference>
<dbReference type="InterPro" id="IPR036388">
    <property type="entry name" value="WH-like_DNA-bd_sf"/>
</dbReference>
<keyword evidence="1" id="KW-0805">Transcription regulation</keyword>
<evidence type="ECO:0000313" key="6">
    <source>
        <dbReference type="Proteomes" id="UP000565723"/>
    </source>
</evidence>
<evidence type="ECO:0000256" key="1">
    <source>
        <dbReference type="ARBA" id="ARBA00023015"/>
    </source>
</evidence>
<dbReference type="CDD" id="cd06170">
    <property type="entry name" value="LuxR_C_like"/>
    <property type="match status" value="1"/>
</dbReference>
<evidence type="ECO:0000256" key="3">
    <source>
        <dbReference type="ARBA" id="ARBA00023163"/>
    </source>
</evidence>
<comment type="caution">
    <text evidence="5">The sequence shown here is derived from an EMBL/GenBank/DDBJ whole genome shotgun (WGS) entry which is preliminary data.</text>
</comment>
<keyword evidence="2" id="KW-0238">DNA-binding</keyword>
<dbReference type="PANTHER" id="PTHR44688">
    <property type="entry name" value="DNA-BINDING TRANSCRIPTIONAL ACTIVATOR DEVR_DOSR"/>
    <property type="match status" value="1"/>
</dbReference>
<proteinExistence type="predicted"/>
<dbReference type="Proteomes" id="UP000565723">
    <property type="component" value="Unassembled WGS sequence"/>
</dbReference>
<dbReference type="Gene3D" id="1.10.10.10">
    <property type="entry name" value="Winged helix-like DNA-binding domain superfamily/Winged helix DNA-binding domain"/>
    <property type="match status" value="1"/>
</dbReference>
<organism evidence="5 6">
    <name type="scientific">Ruegeria pomeroyi</name>
    <dbReference type="NCBI Taxonomy" id="89184"/>
    <lineage>
        <taxon>Bacteria</taxon>
        <taxon>Pseudomonadati</taxon>
        <taxon>Pseudomonadota</taxon>
        <taxon>Alphaproteobacteria</taxon>
        <taxon>Rhodobacterales</taxon>
        <taxon>Roseobacteraceae</taxon>
        <taxon>Ruegeria</taxon>
    </lineage>
</organism>
<dbReference type="GO" id="GO:0006355">
    <property type="term" value="P:regulation of DNA-templated transcription"/>
    <property type="evidence" value="ECO:0007669"/>
    <property type="project" value="InterPro"/>
</dbReference>
<accession>A0A850LE26</accession>
<dbReference type="AlphaFoldDB" id="A0A850LE26"/>
<sequence>MIAPFGVGRYTPLGLVFLEIRPQKRVIHAMNLTDRDILRLRRAMSSAGTPEFFASFRRLLRARMPFATFILIRFDPGKAPVMLDAWFVSKRLPSAALTEYLENTYPFDPFFQFRDLPAGGGLYRLPEIAPDRFFSSEYYLEYYRKTGLCDEVGLLAPLPTGGRAHLSLSRFEETGPYRRREIQCLKHHAPLLLELLAQHVTAVSPQVAVAPPAAAPSIADLIQVYAGDTLHVHLTRREAEIAALVLQGHSNGSAALSLNIARETCKVHRRNLYRKLEISSQRDLFGLLKHLL</sequence>
<dbReference type="PANTHER" id="PTHR44688:SF16">
    <property type="entry name" value="DNA-BINDING TRANSCRIPTIONAL ACTIVATOR DEVR_DOSR"/>
    <property type="match status" value="1"/>
</dbReference>
<dbReference type="PROSITE" id="PS50043">
    <property type="entry name" value="HTH_LUXR_2"/>
    <property type="match status" value="1"/>
</dbReference>
<feature type="domain" description="HTH luxR-type" evidence="4">
    <location>
        <begin position="227"/>
        <end position="292"/>
    </location>
</feature>
<dbReference type="EMBL" id="JABXIY010000012">
    <property type="protein sequence ID" value="NVK96254.1"/>
    <property type="molecule type" value="Genomic_DNA"/>
</dbReference>
<name>A0A850LE26_9RHOB</name>
<dbReference type="SUPFAM" id="SSF46894">
    <property type="entry name" value="C-terminal effector domain of the bipartite response regulators"/>
    <property type="match status" value="1"/>
</dbReference>
<reference evidence="5 6" key="1">
    <citation type="journal article" date="2020" name="Proc. Natl. Acad. Sci. U.S.A.">
        <title>Ecological drivers of bacterial community assembly in synthetic phycospheres.</title>
        <authorList>
            <person name="Fu H."/>
            <person name="Uchimiya M."/>
            <person name="Gore J."/>
            <person name="Moran M.A."/>
        </authorList>
    </citation>
    <scope>NUCLEOTIDE SEQUENCE [LARGE SCALE GENOMIC DNA]</scope>
    <source>
        <strain evidence="5">HF-Din03</strain>
    </source>
</reference>
<dbReference type="SMART" id="SM00421">
    <property type="entry name" value="HTH_LUXR"/>
    <property type="match status" value="1"/>
</dbReference>
<evidence type="ECO:0000313" key="5">
    <source>
        <dbReference type="EMBL" id="NVK96254.1"/>
    </source>
</evidence>